<dbReference type="GeneID" id="114246668"/>
<protein>
    <submittedName>
        <fullName evidence="2">Uncharacterized protein LOC114246668</fullName>
    </submittedName>
</protein>
<proteinExistence type="predicted"/>
<dbReference type="KEGG" id="bman:114246668"/>
<evidence type="ECO:0000313" key="2">
    <source>
        <dbReference type="RefSeq" id="XP_028035132.1"/>
    </source>
</evidence>
<organism evidence="1 2">
    <name type="scientific">Bombyx mandarina</name>
    <name type="common">Wild silk moth</name>
    <name type="synonym">Wild silkworm</name>
    <dbReference type="NCBI Taxonomy" id="7092"/>
    <lineage>
        <taxon>Eukaryota</taxon>
        <taxon>Metazoa</taxon>
        <taxon>Ecdysozoa</taxon>
        <taxon>Arthropoda</taxon>
        <taxon>Hexapoda</taxon>
        <taxon>Insecta</taxon>
        <taxon>Pterygota</taxon>
        <taxon>Neoptera</taxon>
        <taxon>Endopterygota</taxon>
        <taxon>Lepidoptera</taxon>
        <taxon>Glossata</taxon>
        <taxon>Ditrysia</taxon>
        <taxon>Bombycoidea</taxon>
        <taxon>Bombycidae</taxon>
        <taxon>Bombycinae</taxon>
        <taxon>Bombyx</taxon>
    </lineage>
</organism>
<accession>A0A6J2K2A8</accession>
<evidence type="ECO:0000313" key="1">
    <source>
        <dbReference type="Proteomes" id="UP000504629"/>
    </source>
</evidence>
<dbReference type="RefSeq" id="XP_028035132.1">
    <property type="nucleotide sequence ID" value="XM_028179331.1"/>
</dbReference>
<dbReference type="Proteomes" id="UP000504629">
    <property type="component" value="Unplaced"/>
</dbReference>
<keyword evidence="1" id="KW-1185">Reference proteome</keyword>
<dbReference type="AlphaFoldDB" id="A0A6J2K2A8"/>
<name>A0A6J2K2A8_BOMMA</name>
<dbReference type="OrthoDB" id="415822at2759"/>
<sequence length="85" mass="9267">MAAAGSLSRLLPNVGDPDMVVRRLYTGAVRSMALYEAPVWCHALARDNVAVLRHPQRAIAVRAVRGYRTVSLEAGVLAETPPWDL</sequence>
<reference evidence="2" key="1">
    <citation type="submission" date="2025-08" db="UniProtKB">
        <authorList>
            <consortium name="RefSeq"/>
        </authorList>
    </citation>
    <scope>IDENTIFICATION</scope>
    <source>
        <tissue evidence="2">Silk gland</tissue>
    </source>
</reference>
<gene>
    <name evidence="2" type="primary">LOC114246668</name>
</gene>